<gene>
    <name evidence="6" type="ORF">BOTBODRAFT_105836</name>
</gene>
<feature type="compositionally biased region" description="Low complexity" evidence="4">
    <location>
        <begin position="1"/>
        <end position="14"/>
    </location>
</feature>
<accession>A0A067MRF3</accession>
<name>A0A067MRF3_BOTB1</name>
<dbReference type="PANTHER" id="PTHR45738:SF5">
    <property type="entry name" value="POLYPHOSPHOINOSITIDE PHOSPHATASE"/>
    <property type="match status" value="1"/>
</dbReference>
<evidence type="ECO:0000256" key="1">
    <source>
        <dbReference type="ARBA" id="ARBA00004308"/>
    </source>
</evidence>
<feature type="domain" description="SAC" evidence="5">
    <location>
        <begin position="196"/>
        <end position="577"/>
    </location>
</feature>
<dbReference type="Proteomes" id="UP000027195">
    <property type="component" value="Unassembled WGS sequence"/>
</dbReference>
<dbReference type="PROSITE" id="PS50275">
    <property type="entry name" value="SAC"/>
    <property type="match status" value="1"/>
</dbReference>
<evidence type="ECO:0000256" key="4">
    <source>
        <dbReference type="SAM" id="MobiDB-lite"/>
    </source>
</evidence>
<evidence type="ECO:0000313" key="7">
    <source>
        <dbReference type="Proteomes" id="UP000027195"/>
    </source>
</evidence>
<dbReference type="Pfam" id="PF02383">
    <property type="entry name" value="Syja_N"/>
    <property type="match status" value="1"/>
</dbReference>
<comment type="subcellular location">
    <subcellularLocation>
        <location evidence="1">Endomembrane system</location>
    </subcellularLocation>
</comment>
<organism evidence="6 7">
    <name type="scientific">Botryobasidium botryosum (strain FD-172 SS1)</name>
    <dbReference type="NCBI Taxonomy" id="930990"/>
    <lineage>
        <taxon>Eukaryota</taxon>
        <taxon>Fungi</taxon>
        <taxon>Dikarya</taxon>
        <taxon>Basidiomycota</taxon>
        <taxon>Agaricomycotina</taxon>
        <taxon>Agaricomycetes</taxon>
        <taxon>Cantharellales</taxon>
        <taxon>Botryobasidiaceae</taxon>
        <taxon>Botryobasidium</taxon>
    </lineage>
</organism>
<dbReference type="PANTHER" id="PTHR45738">
    <property type="entry name" value="POLYPHOSPHOINOSITIDE PHOSPHATASE"/>
    <property type="match status" value="1"/>
</dbReference>
<dbReference type="GO" id="GO:0012505">
    <property type="term" value="C:endomembrane system"/>
    <property type="evidence" value="ECO:0007669"/>
    <property type="project" value="UniProtKB-SubCell"/>
</dbReference>
<protein>
    <recommendedName>
        <fullName evidence="5">SAC domain-containing protein</fullName>
    </recommendedName>
</protein>
<dbReference type="InterPro" id="IPR043573">
    <property type="entry name" value="Fig4-like"/>
</dbReference>
<evidence type="ECO:0000313" key="6">
    <source>
        <dbReference type="EMBL" id="KDQ17280.1"/>
    </source>
</evidence>
<keyword evidence="3" id="KW-0472">Membrane</keyword>
<evidence type="ECO:0000256" key="2">
    <source>
        <dbReference type="ARBA" id="ARBA00022801"/>
    </source>
</evidence>
<dbReference type="InterPro" id="IPR002013">
    <property type="entry name" value="SAC_dom"/>
</dbReference>
<keyword evidence="7" id="KW-1185">Reference proteome</keyword>
<dbReference type="HOGENOM" id="CLU_003016_0_2_1"/>
<proteinExistence type="predicted"/>
<dbReference type="OrthoDB" id="405996at2759"/>
<dbReference type="AlphaFoldDB" id="A0A067MRF3"/>
<evidence type="ECO:0000259" key="5">
    <source>
        <dbReference type="PROSITE" id="PS50275"/>
    </source>
</evidence>
<feature type="compositionally biased region" description="Polar residues" evidence="4">
    <location>
        <begin position="15"/>
        <end position="32"/>
    </location>
</feature>
<dbReference type="InParanoid" id="A0A067MRF3"/>
<dbReference type="EMBL" id="KL198024">
    <property type="protein sequence ID" value="KDQ17280.1"/>
    <property type="molecule type" value="Genomic_DNA"/>
</dbReference>
<dbReference type="FunCoup" id="A0A067MRF3">
    <property type="interactions" value="715"/>
</dbReference>
<evidence type="ECO:0000256" key="3">
    <source>
        <dbReference type="ARBA" id="ARBA00023136"/>
    </source>
</evidence>
<reference evidence="7" key="1">
    <citation type="journal article" date="2014" name="Proc. Natl. Acad. Sci. U.S.A.">
        <title>Extensive sampling of basidiomycete genomes demonstrates inadequacy of the white-rot/brown-rot paradigm for wood decay fungi.</title>
        <authorList>
            <person name="Riley R."/>
            <person name="Salamov A.A."/>
            <person name="Brown D.W."/>
            <person name="Nagy L.G."/>
            <person name="Floudas D."/>
            <person name="Held B.W."/>
            <person name="Levasseur A."/>
            <person name="Lombard V."/>
            <person name="Morin E."/>
            <person name="Otillar R."/>
            <person name="Lindquist E.A."/>
            <person name="Sun H."/>
            <person name="LaButti K.M."/>
            <person name="Schmutz J."/>
            <person name="Jabbour D."/>
            <person name="Luo H."/>
            <person name="Baker S.E."/>
            <person name="Pisabarro A.G."/>
            <person name="Walton J.D."/>
            <person name="Blanchette R.A."/>
            <person name="Henrissat B."/>
            <person name="Martin F."/>
            <person name="Cullen D."/>
            <person name="Hibbett D.S."/>
            <person name="Grigoriev I.V."/>
        </authorList>
    </citation>
    <scope>NUCLEOTIDE SEQUENCE [LARGE SCALE GENOMIC DNA]</scope>
    <source>
        <strain evidence="7">FD-172 SS1</strain>
    </source>
</reference>
<dbReference type="GO" id="GO:0046856">
    <property type="term" value="P:phosphatidylinositol dephosphorylation"/>
    <property type="evidence" value="ECO:0007669"/>
    <property type="project" value="InterPro"/>
</dbReference>
<keyword evidence="2" id="KW-0378">Hydrolase</keyword>
<dbReference type="GO" id="GO:0043813">
    <property type="term" value="F:phosphatidylinositol-3,5-bisphosphate 5-phosphatase activity"/>
    <property type="evidence" value="ECO:0007669"/>
    <property type="project" value="InterPro"/>
</dbReference>
<feature type="region of interest" description="Disordered" evidence="4">
    <location>
        <begin position="1"/>
        <end position="45"/>
    </location>
</feature>
<dbReference type="STRING" id="930990.A0A067MRF3"/>
<sequence length="749" mass="85696">MQSSTSSLPRTASSINSVLSSGTKPTSINTPRISPPNLPPSVKHSMVQLPSAKDVASLSLNKFTLYENKRRFYIVASNTCDTHFRMLKIDRTVQDELVVIEDSVVYSDRQMKEVMKMLEEGSKPSGGLTKSQVFYGIAGFIRFTAGWYMVLIAQRSVVALLGGHYVYHCEDTSMYQVTYNQKVEKPAEEQRLISAFRQVDLSRNFYFSYSYDLTSTLQHNLTRPYSTIDSEDNAPWSFNDRYAWNHHMLVDAFGGKSKGIQSHWVLPLVHGHVDQAKLKVLGRVVFVTLIARRSRHFAGARYLKRGVNEEGDVANEVETEQIVSEALTTAFYAPPPRTFPSGTLPRVPNTSYTSYVQYRGSIPVYWTQDITSISPKPPIDLTIVDPFYTAASRHFDDLFKRYGVPIIILNLIKSREPQPRESKLLREYGICVEYLNQFLPEGKKMLYRAWDMSRAYKEKKQDVISYLEDLAEESIQLTGFFHSGPEPYSHYLKSQSEGLPYRGVMALQNGVTRTNCVDCLDRTNAAQFVFGKRALGHQLYALGIVDSPNLVFDSDAVDMLTQMYHDHGDTIALQYTGSALVNRVENYRRMPHWNSHSRDMIENIRRFYTNSLLDADKQTAINVFLGIPNERPQTHSPRRRSYREWFTPEHLQPAYRLEDCEEGLRKFMLKRADFWDEYYRPHLSTTLGKHFASKMNSTLKLPGYALPSGCEPNPYLPGVLRVCRKNGKEEDYSPFLPRVSAANHLNPPK</sequence>